<dbReference type="Proteomes" id="UP000008063">
    <property type="component" value="Unassembled WGS sequence"/>
</dbReference>
<dbReference type="EMBL" id="GL945474">
    <property type="protein sequence ID" value="EGO05270.1"/>
    <property type="molecule type" value="Genomic_DNA"/>
</dbReference>
<dbReference type="AlphaFoldDB" id="F8PF78"/>
<sequence length="85" mass="8895">MSPASPLASHTISAYPSYSLCPCQPRSTPTSSYTLSISDPVDASPSIPTPLRSLCSSSADLAFNLPLSSLRLPFLPSIYHAALNG</sequence>
<protein>
    <submittedName>
        <fullName evidence="1">Uncharacterized protein</fullName>
    </submittedName>
</protein>
<dbReference type="HOGENOM" id="CLU_2514015_0_0_1"/>
<reference evidence="2" key="1">
    <citation type="journal article" date="2011" name="Science">
        <title>The plant cell wall-decomposing machinery underlies the functional diversity of forest fungi.</title>
        <authorList>
            <person name="Eastwood D.C."/>
            <person name="Floudas D."/>
            <person name="Binder M."/>
            <person name="Majcherczyk A."/>
            <person name="Schneider P."/>
            <person name="Aerts A."/>
            <person name="Asiegbu F.O."/>
            <person name="Baker S.E."/>
            <person name="Barry K."/>
            <person name="Bendiksby M."/>
            <person name="Blumentritt M."/>
            <person name="Coutinho P.M."/>
            <person name="Cullen D."/>
            <person name="de Vries R.P."/>
            <person name="Gathman A."/>
            <person name="Goodell B."/>
            <person name="Henrissat B."/>
            <person name="Ihrmark K."/>
            <person name="Kauserud H."/>
            <person name="Kohler A."/>
            <person name="LaButti K."/>
            <person name="Lapidus A."/>
            <person name="Lavin J.L."/>
            <person name="Lee Y.-H."/>
            <person name="Lindquist E."/>
            <person name="Lilly W."/>
            <person name="Lucas S."/>
            <person name="Morin E."/>
            <person name="Murat C."/>
            <person name="Oguiza J.A."/>
            <person name="Park J."/>
            <person name="Pisabarro A.G."/>
            <person name="Riley R."/>
            <person name="Rosling A."/>
            <person name="Salamov A."/>
            <person name="Schmidt O."/>
            <person name="Schmutz J."/>
            <person name="Skrede I."/>
            <person name="Stenlid J."/>
            <person name="Wiebenga A."/>
            <person name="Xie X."/>
            <person name="Kuees U."/>
            <person name="Hibbett D.S."/>
            <person name="Hoffmeister D."/>
            <person name="Hoegberg N."/>
            <person name="Martin F."/>
            <person name="Grigoriev I.V."/>
            <person name="Watkinson S.C."/>
        </authorList>
    </citation>
    <scope>NUCLEOTIDE SEQUENCE [LARGE SCALE GENOMIC DNA]</scope>
    <source>
        <strain evidence="2">strain S7.3</strain>
    </source>
</reference>
<evidence type="ECO:0000313" key="2">
    <source>
        <dbReference type="Proteomes" id="UP000008063"/>
    </source>
</evidence>
<keyword evidence="2" id="KW-1185">Reference proteome</keyword>
<gene>
    <name evidence="1" type="ORF">SERLA73DRAFT_174342</name>
</gene>
<accession>F8PF78</accession>
<organism evidence="2">
    <name type="scientific">Serpula lacrymans var. lacrymans (strain S7.3)</name>
    <name type="common">Dry rot fungus</name>
    <dbReference type="NCBI Taxonomy" id="936435"/>
    <lineage>
        <taxon>Eukaryota</taxon>
        <taxon>Fungi</taxon>
        <taxon>Dikarya</taxon>
        <taxon>Basidiomycota</taxon>
        <taxon>Agaricomycotina</taxon>
        <taxon>Agaricomycetes</taxon>
        <taxon>Agaricomycetidae</taxon>
        <taxon>Boletales</taxon>
        <taxon>Coniophorineae</taxon>
        <taxon>Serpulaceae</taxon>
        <taxon>Serpula</taxon>
    </lineage>
</organism>
<evidence type="ECO:0000313" key="1">
    <source>
        <dbReference type="EMBL" id="EGO05270.1"/>
    </source>
</evidence>
<proteinExistence type="predicted"/>
<name>F8PF78_SERL3</name>
<dbReference type="InParanoid" id="F8PF78"/>